<evidence type="ECO:0000256" key="1">
    <source>
        <dbReference type="SAM" id="MobiDB-lite"/>
    </source>
</evidence>
<dbReference type="RefSeq" id="WP_248862741.1">
    <property type="nucleotide sequence ID" value="NZ_CP086322.1"/>
</dbReference>
<evidence type="ECO:0000313" key="3">
    <source>
        <dbReference type="Proteomes" id="UP000830115"/>
    </source>
</evidence>
<evidence type="ECO:0000313" key="2">
    <source>
        <dbReference type="EMBL" id="UQA91926.1"/>
    </source>
</evidence>
<dbReference type="EMBL" id="CP086322">
    <property type="protein sequence ID" value="UQA91926.1"/>
    <property type="molecule type" value="Genomic_DNA"/>
</dbReference>
<sequence length="320" mass="35980">MAETPHARRDRAHTIPTAESPFADAFREALRQRGLGLERVRERLDAQGISISLATLSYWQRGRSQPERAQSLRAVDALETILELPDGALRSLLGPHRPRGRGMAEPPDLTASQSVFGANSVEEQALGEAFAQFNEDVSAVVVKETLRLDEHRCIREYSVNQVVRATRDGASRLTAVHCIDDAAAESIDVFARCGRLGTVRFHPELRTVVVEILFGRELARNETALIDYGILLGRSQQISMHHERRMRVNLREYLLHVYFHPAALPLTCHRYYREHIGAGKRCTSRIALDALHTAHMLPVRCPAGVHGMSWEWPDRPHADS</sequence>
<organism evidence="2 3">
    <name type="scientific">Streptomyces halobius</name>
    <dbReference type="NCBI Taxonomy" id="2879846"/>
    <lineage>
        <taxon>Bacteria</taxon>
        <taxon>Bacillati</taxon>
        <taxon>Actinomycetota</taxon>
        <taxon>Actinomycetes</taxon>
        <taxon>Kitasatosporales</taxon>
        <taxon>Streptomycetaceae</taxon>
        <taxon>Streptomyces</taxon>
    </lineage>
</organism>
<name>A0ABY4M2E2_9ACTN</name>
<keyword evidence="3" id="KW-1185">Reference proteome</keyword>
<accession>A0ABY4M2E2</accession>
<proteinExistence type="predicted"/>
<gene>
    <name evidence="2" type="ORF">K9S39_08725</name>
</gene>
<dbReference type="Proteomes" id="UP000830115">
    <property type="component" value="Chromosome"/>
</dbReference>
<reference evidence="2" key="1">
    <citation type="submission" date="2021-10" db="EMBL/GenBank/DDBJ databases">
        <title>Streptomyces nigrumlapis sp.nov.,an antimicrobial producing actinobacterium isolated from Black Gobi rocks.</title>
        <authorList>
            <person name="Wen Y."/>
            <person name="Zhang W."/>
            <person name="Liu X.G."/>
        </authorList>
    </citation>
    <scope>NUCLEOTIDE SEQUENCE</scope>
    <source>
        <strain evidence="2">ST13-2-2</strain>
    </source>
</reference>
<protein>
    <submittedName>
        <fullName evidence="2">XRE family transcriptional regulator</fullName>
    </submittedName>
</protein>
<feature type="region of interest" description="Disordered" evidence="1">
    <location>
        <begin position="1"/>
        <end position="20"/>
    </location>
</feature>